<organism evidence="1">
    <name type="scientific">Pedobacter sp. KACC 23697</name>
    <dbReference type="NCBI Taxonomy" id="3149230"/>
    <lineage>
        <taxon>Bacteria</taxon>
        <taxon>Pseudomonadati</taxon>
        <taxon>Bacteroidota</taxon>
        <taxon>Sphingobacteriia</taxon>
        <taxon>Sphingobacteriales</taxon>
        <taxon>Sphingobacteriaceae</taxon>
        <taxon>Pedobacter</taxon>
    </lineage>
</organism>
<name>A0AAU7K8N5_9SPHI</name>
<gene>
    <name evidence="1" type="ORF">ABEG20_05585</name>
</gene>
<sequence length="42" mass="5180">MRIFTRIRHMFMDNTEIRLEIEKIKNELDNQDKKYGDHISLS</sequence>
<dbReference type="AlphaFoldDB" id="A0AAU7K8N5"/>
<protein>
    <submittedName>
        <fullName evidence="1">Uncharacterized protein</fullName>
    </submittedName>
</protein>
<reference evidence="1" key="1">
    <citation type="submission" date="2024-05" db="EMBL/GenBank/DDBJ databases">
        <authorList>
            <person name="Kim S."/>
            <person name="Heo J."/>
            <person name="Choi H."/>
            <person name="Choi Y."/>
            <person name="Kwon S.-W."/>
            <person name="Kim Y."/>
        </authorList>
    </citation>
    <scope>NUCLEOTIDE SEQUENCE</scope>
    <source>
        <strain evidence="1">KACC 23697</strain>
    </source>
</reference>
<evidence type="ECO:0000313" key="1">
    <source>
        <dbReference type="EMBL" id="XBO49072.1"/>
    </source>
</evidence>
<proteinExistence type="predicted"/>
<dbReference type="EMBL" id="CP157485">
    <property type="protein sequence ID" value="XBO49072.1"/>
    <property type="molecule type" value="Genomic_DNA"/>
</dbReference>
<dbReference type="RefSeq" id="WP_406826404.1">
    <property type="nucleotide sequence ID" value="NZ_CP157485.1"/>
</dbReference>
<accession>A0AAU7K8N5</accession>